<dbReference type="KEGG" id="rcu:8287386"/>
<evidence type="ECO:0000259" key="3">
    <source>
        <dbReference type="Pfam" id="PF14309"/>
    </source>
</evidence>
<dbReference type="Proteomes" id="UP000008311">
    <property type="component" value="Unassembled WGS sequence"/>
</dbReference>
<feature type="compositionally biased region" description="Polar residues" evidence="1">
    <location>
        <begin position="8"/>
        <end position="17"/>
    </location>
</feature>
<dbReference type="EMBL" id="EQ973774">
    <property type="protein sequence ID" value="EEF51198.1"/>
    <property type="molecule type" value="Genomic_DNA"/>
</dbReference>
<keyword evidence="5" id="KW-1185">Reference proteome</keyword>
<feature type="compositionally biased region" description="Low complexity" evidence="1">
    <location>
        <begin position="27"/>
        <end position="50"/>
    </location>
</feature>
<dbReference type="eggNOG" id="ENOG502QTJF">
    <property type="taxonomic scope" value="Eukaryota"/>
</dbReference>
<dbReference type="OMA" id="KSQLNCM"/>
<dbReference type="PANTHER" id="PTHR47212:SF2">
    <property type="entry name" value="DUF3741 DOMAIN-CONTAINING PROTEIN"/>
    <property type="match status" value="1"/>
</dbReference>
<dbReference type="InterPro" id="IPR022212">
    <property type="entry name" value="DUF3741"/>
</dbReference>
<evidence type="ECO:0000256" key="1">
    <source>
        <dbReference type="SAM" id="MobiDB-lite"/>
    </source>
</evidence>
<feature type="compositionally biased region" description="Basic and acidic residues" evidence="1">
    <location>
        <begin position="488"/>
        <end position="506"/>
    </location>
</feature>
<feature type="domain" description="DUF4378" evidence="3">
    <location>
        <begin position="795"/>
        <end position="936"/>
    </location>
</feature>
<name>B9RCC7_RICCO</name>
<dbReference type="Pfam" id="PF14309">
    <property type="entry name" value="DUF4378"/>
    <property type="match status" value="1"/>
</dbReference>
<dbReference type="AlphaFoldDB" id="B9RCC7"/>
<evidence type="ECO:0000259" key="2">
    <source>
        <dbReference type="Pfam" id="PF12552"/>
    </source>
</evidence>
<feature type="region of interest" description="Disordered" evidence="1">
    <location>
        <begin position="1"/>
        <end position="53"/>
    </location>
</feature>
<dbReference type="InParanoid" id="B9RCC7"/>
<dbReference type="PANTHER" id="PTHR47212">
    <property type="entry name" value="ADHESIN-LIKE PROTEIN, PUTATIVE (DUF3741)-RELATED"/>
    <property type="match status" value="1"/>
</dbReference>
<gene>
    <name evidence="4" type="ORF">RCOM_1686990</name>
</gene>
<feature type="compositionally biased region" description="Polar residues" evidence="1">
    <location>
        <begin position="561"/>
        <end position="574"/>
    </location>
</feature>
<organism evidence="4 5">
    <name type="scientific">Ricinus communis</name>
    <name type="common">Castor bean</name>
    <dbReference type="NCBI Taxonomy" id="3988"/>
    <lineage>
        <taxon>Eukaryota</taxon>
        <taxon>Viridiplantae</taxon>
        <taxon>Streptophyta</taxon>
        <taxon>Embryophyta</taxon>
        <taxon>Tracheophyta</taxon>
        <taxon>Spermatophyta</taxon>
        <taxon>Magnoliopsida</taxon>
        <taxon>eudicotyledons</taxon>
        <taxon>Gunneridae</taxon>
        <taxon>Pentapetalae</taxon>
        <taxon>rosids</taxon>
        <taxon>fabids</taxon>
        <taxon>Malpighiales</taxon>
        <taxon>Euphorbiaceae</taxon>
        <taxon>Acalyphoideae</taxon>
        <taxon>Acalypheae</taxon>
        <taxon>Ricinus</taxon>
    </lineage>
</organism>
<proteinExistence type="predicted"/>
<feature type="compositionally biased region" description="Basic and acidic residues" evidence="1">
    <location>
        <begin position="575"/>
        <end position="589"/>
    </location>
</feature>
<dbReference type="InterPro" id="IPR025486">
    <property type="entry name" value="DUF4378"/>
</dbReference>
<evidence type="ECO:0000313" key="5">
    <source>
        <dbReference type="Proteomes" id="UP000008311"/>
    </source>
</evidence>
<accession>B9RCC7</accession>
<dbReference type="OrthoDB" id="952876at2759"/>
<protein>
    <recommendedName>
        <fullName evidence="6">DUF4378 domain-containing protein</fullName>
    </recommendedName>
</protein>
<feature type="domain" description="DUF3741" evidence="2">
    <location>
        <begin position="261"/>
        <end position="305"/>
    </location>
</feature>
<dbReference type="STRING" id="3988.B9RCC7"/>
<evidence type="ECO:0008006" key="6">
    <source>
        <dbReference type="Google" id="ProtNLM"/>
    </source>
</evidence>
<sequence length="942" mass="106171">MAKKSPKSDMTQTSMSKSPLPKSPVVKTSISKSSMPKSPMQKSPMPNSPMQKSPIYEKYKSRCAYGFFNFLRRRSKKLIADADRRRISRHALGDGCVKSGLNLHSDQCIDDEVEEKSLAVDSGNLKKNKIKGEDVSIKQQMKKKITTAKVEYVQSTSELVHDLSRNQRKATKTARKARRLPIYGCYDVSTVGNINSTDQSLADRSSKSLDSAVTAEVLPNQVSAKNEGDGICRSTNTVQCDQFNEINLQVNMSKATEAFINQKLIDGKHLCGGGVSHQSKHFLDALEILNSNKDLFIKLLQDPNSLLVKHIEDLRDCQVKDQQSEPFAKAVPEHQTINARESNLSKTKEISVHQPFENIVVLRPNRISHDSQIHCSLRNVQQSVKPAFFPFEQIKRKLMQTIGIRRKEKQLMLTDGAVHHKSTHDSGFDGCGKRTGVKIFTTNSPYKASYDFGGITTSSTTIKRKDRMNKVNEFDPGISEEAASANESGHEKTCLSTLRHPERNKHDENVKSRINISELRNGNKNFLKKQRAKSGDAISSVREYDFFPTVSSRGTREHDSVSPQMRFSAHSSHPTGDDSNRMNQKEYKKSCLSPPRQNQEAPPWAVNKKQLQTYEKISDNILYDVQEHIDISSSNNDLTEIETKYIENSKEISSSVVVSKPDGSCNDDVNQSTEALDACERNIPLVFSRMDSPVENQTSTIPVDDYSSSPLNSWSVGEFDRIKDNVEQPSPVSVLDQFYTEDMNSPLNVDFQPVLPSVRLLHIGIEEGCLAGIRFPLDVKINSSSSTEDYGSVIKYVTAVLQACCLEWDELMRKFHFSDQLLNQSLLDDLDVWPNQSRGDSRLLFDYINEVIVDVCQCYLRCSPWLSFIKPRILSKIITGSVLHEVMKNVDWNLLSAPPLQTLEKTIEKDGTWMDIRIDAEDIVREMVDSLVEELTIEIAIE</sequence>
<feature type="region of interest" description="Disordered" evidence="1">
    <location>
        <begin position="551"/>
        <end position="604"/>
    </location>
</feature>
<feature type="region of interest" description="Disordered" evidence="1">
    <location>
        <begin position="482"/>
        <end position="506"/>
    </location>
</feature>
<evidence type="ECO:0000313" key="4">
    <source>
        <dbReference type="EMBL" id="EEF51198.1"/>
    </source>
</evidence>
<dbReference type="Pfam" id="PF12552">
    <property type="entry name" value="DUF3741"/>
    <property type="match status" value="1"/>
</dbReference>
<reference evidence="5" key="1">
    <citation type="journal article" date="2010" name="Nat. Biotechnol.">
        <title>Draft genome sequence of the oilseed species Ricinus communis.</title>
        <authorList>
            <person name="Chan A.P."/>
            <person name="Crabtree J."/>
            <person name="Zhao Q."/>
            <person name="Lorenzi H."/>
            <person name="Orvis J."/>
            <person name="Puiu D."/>
            <person name="Melake-Berhan A."/>
            <person name="Jones K.M."/>
            <person name="Redman J."/>
            <person name="Chen G."/>
            <person name="Cahoon E.B."/>
            <person name="Gedil M."/>
            <person name="Stanke M."/>
            <person name="Haas B.J."/>
            <person name="Wortman J.R."/>
            <person name="Fraser-Liggett C.M."/>
            <person name="Ravel J."/>
            <person name="Rabinowicz P.D."/>
        </authorList>
    </citation>
    <scope>NUCLEOTIDE SEQUENCE [LARGE SCALE GENOMIC DNA]</scope>
    <source>
        <strain evidence="5">cv. Hale</strain>
    </source>
</reference>